<keyword evidence="8" id="KW-0472">Membrane</keyword>
<dbReference type="GO" id="GO:0005874">
    <property type="term" value="C:microtubule"/>
    <property type="evidence" value="ECO:0007669"/>
    <property type="project" value="UniProtKB-KW"/>
</dbReference>
<evidence type="ECO:0000256" key="12">
    <source>
        <dbReference type="SAM" id="MobiDB-lite"/>
    </source>
</evidence>
<evidence type="ECO:0000256" key="3">
    <source>
        <dbReference type="ARBA" id="ARBA00004370"/>
    </source>
</evidence>
<comment type="caution">
    <text evidence="13">The sequence shown here is derived from an EMBL/GenBank/DDBJ whole genome shotgun (WGS) entry which is preliminary data.</text>
</comment>
<evidence type="ECO:0000256" key="5">
    <source>
        <dbReference type="ARBA" id="ARBA00022701"/>
    </source>
</evidence>
<evidence type="ECO:0000256" key="11">
    <source>
        <dbReference type="RuleBase" id="RU004384"/>
    </source>
</evidence>
<sequence>MAESSFKNEYPQDVSEMTQAEENNPDPAPMIVENSATIDIPDIGKKKNSSRKGRKNLGPVVWPWPVIGLEPFDNKLVSETKIPSHVVTRSCLARIQPKGYKDHRPCLDPPCLDAVYLREIRPDLIPVKVEKDARSYLPVMNMKKYLVRRDMPIREFVNFIRFNIKLRRKKPIVVCFKNTKPPTGALMSAIDEENKDEDGFLHITYSGKGIQENSRSMCFTLDECSYKNTYPQGMTQAETNPTPVRTSQNQICLVPSCSQAIMFDSPDIEENLNWSRPICCLDNWRSVAEKASRNPGKKRYKGLLTSLDGDYLRETRPNFIPVILEKDARSDTPDMVRKKFLVPDDMPLGDFFNHIRFQVKRSRQLVVGAIKPIFMFFKNTKPPIDALMSAIYEENKDEDGYLHITYSGEESVCGSNEAQECMLCGRS</sequence>
<dbReference type="EMBL" id="PJQY01003624">
    <property type="protein sequence ID" value="PQM35815.1"/>
    <property type="molecule type" value="Genomic_DNA"/>
</dbReference>
<evidence type="ECO:0000256" key="8">
    <source>
        <dbReference type="ARBA" id="ARBA00023136"/>
    </source>
</evidence>
<keyword evidence="6" id="KW-0833">Ubl conjugation pathway</keyword>
<dbReference type="Gene3D" id="3.10.20.90">
    <property type="entry name" value="Phosphatidylinositol 3-kinase Catalytic Subunit, Chain A, domain 1"/>
    <property type="match status" value="2"/>
</dbReference>
<dbReference type="GO" id="GO:0015031">
    <property type="term" value="P:protein transport"/>
    <property type="evidence" value="ECO:0007669"/>
    <property type="project" value="UniProtKB-KW"/>
</dbReference>
<dbReference type="PANTHER" id="PTHR10969">
    <property type="entry name" value="MICROTUBULE-ASSOCIATED PROTEINS 1A/1B LIGHT CHAIN 3-RELATED"/>
    <property type="match status" value="1"/>
</dbReference>
<keyword evidence="7" id="KW-0653">Protein transport</keyword>
<dbReference type="InterPro" id="IPR029071">
    <property type="entry name" value="Ubiquitin-like_domsf"/>
</dbReference>
<evidence type="ECO:0000256" key="4">
    <source>
        <dbReference type="ARBA" id="ARBA00007293"/>
    </source>
</evidence>
<keyword evidence="5" id="KW-0493">Microtubule</keyword>
<gene>
    <name evidence="13" type="ORF">Pyn_33498</name>
</gene>
<evidence type="ECO:0000256" key="2">
    <source>
        <dbReference type="ARBA" id="ARBA00004245"/>
    </source>
</evidence>
<evidence type="ECO:0000313" key="14">
    <source>
        <dbReference type="Proteomes" id="UP000250321"/>
    </source>
</evidence>
<dbReference type="GO" id="GO:0005776">
    <property type="term" value="C:autophagosome"/>
    <property type="evidence" value="ECO:0007669"/>
    <property type="project" value="UniProtKB-ARBA"/>
</dbReference>
<feature type="region of interest" description="Disordered" evidence="12">
    <location>
        <begin position="1"/>
        <end position="54"/>
    </location>
</feature>
<comment type="subcellular location">
    <subcellularLocation>
        <location evidence="2">Cytoplasm</location>
        <location evidence="2">Cytoskeleton</location>
    </subcellularLocation>
    <subcellularLocation>
        <location evidence="3">Membrane</location>
    </subcellularLocation>
</comment>
<proteinExistence type="inferred from homology"/>
<accession>A0A314UE86</accession>
<dbReference type="SUPFAM" id="SSF54236">
    <property type="entry name" value="Ubiquitin-like"/>
    <property type="match status" value="2"/>
</dbReference>
<dbReference type="AlphaFoldDB" id="A0A314UE86"/>
<dbReference type="GO" id="GO:0016020">
    <property type="term" value="C:membrane"/>
    <property type="evidence" value="ECO:0007669"/>
    <property type="project" value="UniProtKB-SubCell"/>
</dbReference>
<evidence type="ECO:0000256" key="10">
    <source>
        <dbReference type="ARBA" id="ARBA00023288"/>
    </source>
</evidence>
<keyword evidence="7" id="KW-0813">Transport</keyword>
<protein>
    <recommendedName>
        <fullName evidence="11">Autophagy-related protein</fullName>
    </recommendedName>
</protein>
<dbReference type="STRING" id="2094558.A0A314UE86"/>
<evidence type="ECO:0000313" key="13">
    <source>
        <dbReference type="EMBL" id="PQM35815.1"/>
    </source>
</evidence>
<keyword evidence="14" id="KW-1185">Reference proteome</keyword>
<keyword evidence="9" id="KW-0206">Cytoskeleton</keyword>
<keyword evidence="9" id="KW-0963">Cytoplasm</keyword>
<reference evidence="13 14" key="1">
    <citation type="submission" date="2018-02" db="EMBL/GenBank/DDBJ databases">
        <title>Draft genome of wild Prunus yedoensis var. nudiflora.</title>
        <authorList>
            <person name="Baek S."/>
            <person name="Kim J.-H."/>
            <person name="Choi K."/>
            <person name="Kim G.-B."/>
            <person name="Cho A."/>
            <person name="Jang H."/>
            <person name="Shin C.-H."/>
            <person name="Yu H.-J."/>
            <person name="Mun J.-H."/>
        </authorList>
    </citation>
    <scope>NUCLEOTIDE SEQUENCE [LARGE SCALE GENOMIC DNA]</scope>
    <source>
        <strain evidence="14">cv. Jeju island</strain>
        <tissue evidence="13">Leaf</tissue>
    </source>
</reference>
<dbReference type="Pfam" id="PF02991">
    <property type="entry name" value="ATG8"/>
    <property type="match status" value="2"/>
</dbReference>
<comment type="similarity">
    <text evidence="4 11">Belongs to the ATG8 family.</text>
</comment>
<comment type="function">
    <text evidence="1">Ubiquitin-like modifier involved in autophagosomes formation. May mediate the delivery of the autophagosomes to the vacuole via the microtubule cytoskeleton.</text>
</comment>
<dbReference type="InterPro" id="IPR004241">
    <property type="entry name" value="Atg8-like"/>
</dbReference>
<organism evidence="13 14">
    <name type="scientific">Prunus yedoensis var. nudiflora</name>
    <dbReference type="NCBI Taxonomy" id="2094558"/>
    <lineage>
        <taxon>Eukaryota</taxon>
        <taxon>Viridiplantae</taxon>
        <taxon>Streptophyta</taxon>
        <taxon>Embryophyta</taxon>
        <taxon>Tracheophyta</taxon>
        <taxon>Spermatophyta</taxon>
        <taxon>Magnoliopsida</taxon>
        <taxon>eudicotyledons</taxon>
        <taxon>Gunneridae</taxon>
        <taxon>Pentapetalae</taxon>
        <taxon>rosids</taxon>
        <taxon>fabids</taxon>
        <taxon>Rosales</taxon>
        <taxon>Rosaceae</taxon>
        <taxon>Amygdaloideae</taxon>
        <taxon>Amygdaleae</taxon>
        <taxon>Prunus</taxon>
    </lineage>
</organism>
<dbReference type="OrthoDB" id="10301500at2759"/>
<evidence type="ECO:0000256" key="6">
    <source>
        <dbReference type="ARBA" id="ARBA00022786"/>
    </source>
</evidence>
<keyword evidence="11" id="KW-0072">Autophagy</keyword>
<evidence type="ECO:0000256" key="1">
    <source>
        <dbReference type="ARBA" id="ARBA00003307"/>
    </source>
</evidence>
<evidence type="ECO:0000256" key="9">
    <source>
        <dbReference type="ARBA" id="ARBA00023212"/>
    </source>
</evidence>
<evidence type="ECO:0000256" key="7">
    <source>
        <dbReference type="ARBA" id="ARBA00022927"/>
    </source>
</evidence>
<dbReference type="Proteomes" id="UP000250321">
    <property type="component" value="Unassembled WGS sequence"/>
</dbReference>
<keyword evidence="10" id="KW-0449">Lipoprotein</keyword>
<dbReference type="GO" id="GO:0006914">
    <property type="term" value="P:autophagy"/>
    <property type="evidence" value="ECO:0007669"/>
    <property type="project" value="UniProtKB-KW"/>
</dbReference>
<name>A0A314UE86_PRUYE</name>